<organism evidence="4">
    <name type="scientific">Diabrotica virgifera virgifera</name>
    <name type="common">western corn rootworm</name>
    <dbReference type="NCBI Taxonomy" id="50390"/>
    <lineage>
        <taxon>Eukaryota</taxon>
        <taxon>Metazoa</taxon>
        <taxon>Ecdysozoa</taxon>
        <taxon>Arthropoda</taxon>
        <taxon>Hexapoda</taxon>
        <taxon>Insecta</taxon>
        <taxon>Pterygota</taxon>
        <taxon>Neoptera</taxon>
        <taxon>Endopterygota</taxon>
        <taxon>Coleoptera</taxon>
        <taxon>Polyphaga</taxon>
        <taxon>Cucujiformia</taxon>
        <taxon>Chrysomeloidea</taxon>
        <taxon>Chrysomelidae</taxon>
        <taxon>Galerucinae</taxon>
        <taxon>Diabroticina</taxon>
        <taxon>Diabroticites</taxon>
        <taxon>Diabrotica</taxon>
    </lineage>
</organism>
<dbReference type="AlphaFoldDB" id="A0A6P7GRK3"/>
<name>A0A6P7GRK3_DIAVI</name>
<sequence length="462" mass="53436">MNNANRRKVIQKFRNRPPFDRKQKETTGNHLRKSFHHVEQSFRTIMSHLDAIKSDYDINNSIIPEKDEGGPEVKGGREERRGKIPLKPKPNIAPKIIETFRNATPKRIINYSKRFEGKKLGSTKNLPKATEDIPIQTLYRNKNLEFGKVIPNHKIMKDLLQNFENTEYFYVSNRVDKCTSTTGITWPIVEEKMCGSKEKVYKKRNLSKKPSRIPTRRCLHQVNRSFAQASHVSTETKLKRTMKAQTFVKSKPILCEKSDGGTFVIEETKIKNDRNVVRNQTDKFNKMGNRKGHRHSIHRQSEPKTRNISKRYIAMMNSVKNSYPKIEAKTDVTNSDHFDWSRTETGWSISDVPVNRPEDIKFPKETKEAVEIMIQNSRKFIRTPLAKYLKNEDQLTIQPAISIKREGKKIGPFTVSTPLERVASSKENYVMGDHYANRVSSTKGNSRVHCKRGSAQKGRVLK</sequence>
<feature type="region of interest" description="Disordered" evidence="1">
    <location>
        <begin position="1"/>
        <end position="34"/>
    </location>
</feature>
<feature type="compositionally biased region" description="Basic residues" evidence="1">
    <location>
        <begin position="1"/>
        <end position="15"/>
    </location>
</feature>
<evidence type="ECO:0000313" key="2">
    <source>
        <dbReference type="EnsemblMetazoa" id="XP_028148682.1"/>
    </source>
</evidence>
<dbReference type="GeneID" id="114342086"/>
<dbReference type="KEGG" id="dvv:114342086"/>
<feature type="region of interest" description="Disordered" evidence="1">
    <location>
        <begin position="440"/>
        <end position="462"/>
    </location>
</feature>
<feature type="compositionally biased region" description="Basic residues" evidence="1">
    <location>
        <begin position="446"/>
        <end position="462"/>
    </location>
</feature>
<dbReference type="InParanoid" id="A0A6P7GRK3"/>
<dbReference type="RefSeq" id="XP_028148682.1">
    <property type="nucleotide sequence ID" value="XM_028292881.1"/>
</dbReference>
<accession>A0A6P7GRK3</accession>
<reference evidence="4" key="1">
    <citation type="submission" date="2025-04" db="UniProtKB">
        <authorList>
            <consortium name="RefSeq"/>
        </authorList>
    </citation>
    <scope>IDENTIFICATION</scope>
    <source>
        <tissue evidence="4">Whole insect</tissue>
    </source>
</reference>
<dbReference type="OrthoDB" id="6766128at2759"/>
<proteinExistence type="predicted"/>
<protein>
    <submittedName>
        <fullName evidence="4">Uncharacterized protein LOC114342086</fullName>
    </submittedName>
</protein>
<reference evidence="2" key="2">
    <citation type="submission" date="2025-05" db="UniProtKB">
        <authorList>
            <consortium name="EnsemblMetazoa"/>
        </authorList>
    </citation>
    <scope>IDENTIFICATION</scope>
</reference>
<evidence type="ECO:0000313" key="4">
    <source>
        <dbReference type="RefSeq" id="XP_028148682.1"/>
    </source>
</evidence>
<keyword evidence="3" id="KW-1185">Reference proteome</keyword>
<dbReference type="EnsemblMetazoa" id="XM_028292881.1">
    <property type="protein sequence ID" value="XP_028148682.1"/>
    <property type="gene ID" value="LOC114342086"/>
</dbReference>
<feature type="region of interest" description="Disordered" evidence="1">
    <location>
        <begin position="62"/>
        <end position="90"/>
    </location>
</feature>
<feature type="compositionally biased region" description="Basic and acidic residues" evidence="1">
    <location>
        <begin position="64"/>
        <end position="82"/>
    </location>
</feature>
<gene>
    <name evidence="4" type="primary">LOC114342086</name>
</gene>
<dbReference type="Proteomes" id="UP001652700">
    <property type="component" value="Unplaced"/>
</dbReference>
<evidence type="ECO:0000313" key="3">
    <source>
        <dbReference type="Proteomes" id="UP001652700"/>
    </source>
</evidence>
<evidence type="ECO:0000256" key="1">
    <source>
        <dbReference type="SAM" id="MobiDB-lite"/>
    </source>
</evidence>
<feature type="compositionally biased region" description="Basic and acidic residues" evidence="1">
    <location>
        <begin position="17"/>
        <end position="27"/>
    </location>
</feature>